<feature type="compositionally biased region" description="Pro residues" evidence="1">
    <location>
        <begin position="53"/>
        <end position="66"/>
    </location>
</feature>
<reference evidence="2 3" key="1">
    <citation type="submission" date="2015-03" db="EMBL/GenBank/DDBJ databases">
        <title>Draft genome sequence of Elstera litoralis.</title>
        <authorList>
            <person name="Rahalkar M.C."/>
            <person name="Dhakephalkar P.K."/>
            <person name="Pore S.D."/>
            <person name="Arora P."/>
            <person name="Kapse N.G."/>
            <person name="Pandit P.S."/>
        </authorList>
    </citation>
    <scope>NUCLEOTIDE SEQUENCE [LARGE SCALE GENOMIC DNA]</scope>
    <source>
        <strain evidence="2 3">Dia-1</strain>
    </source>
</reference>
<comment type="caution">
    <text evidence="2">The sequence shown here is derived from an EMBL/GenBank/DDBJ whole genome shotgun (WGS) entry which is preliminary data.</text>
</comment>
<evidence type="ECO:0000313" key="2">
    <source>
        <dbReference type="EMBL" id="KJV09748.1"/>
    </source>
</evidence>
<dbReference type="Proteomes" id="UP000033774">
    <property type="component" value="Unassembled WGS sequence"/>
</dbReference>
<dbReference type="AlphaFoldDB" id="A0A0F3IT71"/>
<keyword evidence="3" id="KW-1185">Reference proteome</keyword>
<proteinExistence type="predicted"/>
<protein>
    <submittedName>
        <fullName evidence="2">Uncharacterized protein</fullName>
    </submittedName>
</protein>
<feature type="compositionally biased region" description="Pro residues" evidence="1">
    <location>
        <begin position="92"/>
        <end position="103"/>
    </location>
</feature>
<dbReference type="EMBL" id="LAJY01000221">
    <property type="protein sequence ID" value="KJV09748.1"/>
    <property type="molecule type" value="Genomic_DNA"/>
</dbReference>
<organism evidence="2 3">
    <name type="scientific">Elstera litoralis</name>
    <dbReference type="NCBI Taxonomy" id="552518"/>
    <lineage>
        <taxon>Bacteria</taxon>
        <taxon>Pseudomonadati</taxon>
        <taxon>Pseudomonadota</taxon>
        <taxon>Alphaproteobacteria</taxon>
        <taxon>Rhodospirillales</taxon>
        <taxon>Rhodospirillaceae</taxon>
        <taxon>Elstera</taxon>
    </lineage>
</organism>
<evidence type="ECO:0000313" key="3">
    <source>
        <dbReference type="Proteomes" id="UP000033774"/>
    </source>
</evidence>
<gene>
    <name evidence="2" type="ORF">VZ95_09530</name>
</gene>
<feature type="region of interest" description="Disordered" evidence="1">
    <location>
        <begin position="28"/>
        <end position="76"/>
    </location>
</feature>
<sequence length="116" mass="13741">MPPAARSQGCPRRWPNWPRLACWAKRRRWSRCKRASSLRESSRRPPRRRHRPSPPPRRNPPRPGPPTSRSSIGSLKTRAILWMLRRRFSPRPTAPIPIMPKPWPDFSRRGSTRRRA</sequence>
<accession>A0A0F3IT71</accession>
<name>A0A0F3IT71_9PROT</name>
<feature type="region of interest" description="Disordered" evidence="1">
    <location>
        <begin position="90"/>
        <end position="116"/>
    </location>
</feature>
<evidence type="ECO:0000256" key="1">
    <source>
        <dbReference type="SAM" id="MobiDB-lite"/>
    </source>
</evidence>